<dbReference type="InterPro" id="IPR032466">
    <property type="entry name" value="Metal_Hydrolase"/>
</dbReference>
<dbReference type="FunFam" id="3.20.20.140:FF:000005">
    <property type="entry name" value="TatD family hydrolase"/>
    <property type="match status" value="1"/>
</dbReference>
<dbReference type="NCBIfam" id="TIGR00010">
    <property type="entry name" value="YchF/TatD family DNA exonuclease"/>
    <property type="match status" value="1"/>
</dbReference>
<dbReference type="GO" id="GO:0004536">
    <property type="term" value="F:DNA nuclease activity"/>
    <property type="evidence" value="ECO:0007669"/>
    <property type="project" value="InterPro"/>
</dbReference>
<comment type="similarity">
    <text evidence="1">Belongs to the metallo-dependent hydrolases superfamily. TatD-type hydrolase family.</text>
</comment>
<name>A0AB38YF36_9GAMM</name>
<dbReference type="InterPro" id="IPR015991">
    <property type="entry name" value="TatD/YcfH-like"/>
</dbReference>
<dbReference type="RefSeq" id="WP_304995283.1">
    <property type="nucleotide sequence ID" value="NZ_CP101717.1"/>
</dbReference>
<proteinExistence type="inferred from homology"/>
<organism evidence="5">
    <name type="scientific">Salinispirillum sp. LH 10-3-1</name>
    <dbReference type="NCBI Taxonomy" id="2952525"/>
    <lineage>
        <taxon>Bacteria</taxon>
        <taxon>Pseudomonadati</taxon>
        <taxon>Pseudomonadota</taxon>
        <taxon>Gammaproteobacteria</taxon>
        <taxon>Oceanospirillales</taxon>
        <taxon>Saccharospirillaceae</taxon>
        <taxon>Salinispirillum</taxon>
    </lineage>
</organism>
<dbReference type="GO" id="GO:0046872">
    <property type="term" value="F:metal ion binding"/>
    <property type="evidence" value="ECO:0007669"/>
    <property type="project" value="UniProtKB-KW"/>
</dbReference>
<evidence type="ECO:0000256" key="2">
    <source>
        <dbReference type="ARBA" id="ARBA00022723"/>
    </source>
</evidence>
<feature type="binding site" evidence="4">
    <location>
        <position position="22"/>
    </location>
    <ligand>
        <name>a divalent metal cation</name>
        <dbReference type="ChEBI" id="CHEBI:60240"/>
        <label>1</label>
    </ligand>
</feature>
<evidence type="ECO:0000256" key="3">
    <source>
        <dbReference type="ARBA" id="ARBA00022801"/>
    </source>
</evidence>
<evidence type="ECO:0000256" key="1">
    <source>
        <dbReference type="ARBA" id="ARBA00009275"/>
    </source>
</evidence>
<feature type="binding site" evidence="4">
    <location>
        <position position="20"/>
    </location>
    <ligand>
        <name>a divalent metal cation</name>
        <dbReference type="ChEBI" id="CHEBI:60240"/>
        <label>1</label>
    </ligand>
</feature>
<dbReference type="EMBL" id="CP101717">
    <property type="protein sequence ID" value="WLD57999.1"/>
    <property type="molecule type" value="Genomic_DNA"/>
</dbReference>
<dbReference type="PANTHER" id="PTHR46124">
    <property type="entry name" value="D-AMINOACYL-TRNA DEACYLASE"/>
    <property type="match status" value="1"/>
</dbReference>
<feature type="binding site" evidence="4">
    <location>
        <position position="141"/>
    </location>
    <ligand>
        <name>a divalent metal cation</name>
        <dbReference type="ChEBI" id="CHEBI:60240"/>
        <label>2</label>
    </ligand>
</feature>
<dbReference type="Gene3D" id="3.20.20.140">
    <property type="entry name" value="Metal-dependent hydrolases"/>
    <property type="match status" value="1"/>
</dbReference>
<keyword evidence="3 5" id="KW-0378">Hydrolase</keyword>
<feature type="binding site" evidence="4">
    <location>
        <position position="105"/>
    </location>
    <ligand>
        <name>a divalent metal cation</name>
        <dbReference type="ChEBI" id="CHEBI:60240"/>
        <label>1</label>
    </ligand>
</feature>
<sequence>MSSSKRKEIPVFTTPLIETHCHLDFLKEGNTADTLARARAVGVEQVVTIAVEPGNLQTVLDLIDQHEGLYGTQGVHPHSAAEYDAGVGERILAGAKHPKVVAIGEIGLDYHYDNSPRQEQRAAFAAQLEIALQVDLPIVVHTRDADLDTMAIFREFSGRGLRGVIHSFTSSPELAAFCVEEGFHLGFNGIITFNKADNVRAVLAATPLSRVLLETDAPYLTPVPFRGQENAPYYLPLVAQYVATLKDETPEQVAAVTTANARALFFPS</sequence>
<dbReference type="AlphaFoldDB" id="A0AB38YF36"/>
<feature type="binding site" evidence="4">
    <location>
        <position position="166"/>
    </location>
    <ligand>
        <name>a divalent metal cation</name>
        <dbReference type="ChEBI" id="CHEBI:60240"/>
        <label>2</label>
    </ligand>
</feature>
<protein>
    <submittedName>
        <fullName evidence="5">TatD family hydrolase</fullName>
    </submittedName>
</protein>
<dbReference type="InterPro" id="IPR001130">
    <property type="entry name" value="TatD-like"/>
</dbReference>
<dbReference type="PANTHER" id="PTHR46124:SF2">
    <property type="entry name" value="D-AMINOACYL-TRNA DEACYLASE"/>
    <property type="match status" value="1"/>
</dbReference>
<dbReference type="GO" id="GO:0016788">
    <property type="term" value="F:hydrolase activity, acting on ester bonds"/>
    <property type="evidence" value="ECO:0007669"/>
    <property type="project" value="InterPro"/>
</dbReference>
<keyword evidence="2 4" id="KW-0479">Metal-binding</keyword>
<feature type="binding site" evidence="4">
    <location>
        <position position="216"/>
    </location>
    <ligand>
        <name>a divalent metal cation</name>
        <dbReference type="ChEBI" id="CHEBI:60240"/>
        <label>1</label>
    </ligand>
</feature>
<dbReference type="Pfam" id="PF01026">
    <property type="entry name" value="TatD_DNase"/>
    <property type="match status" value="1"/>
</dbReference>
<gene>
    <name evidence="5" type="ORF">NFC81_14980</name>
</gene>
<reference evidence="5" key="1">
    <citation type="submission" date="2022-07" db="EMBL/GenBank/DDBJ databases">
        <title>Complete genome sequence of Salinispirillum sp. LH10-3-1 capable of multiple carbohydrate inversion isolated from a soda lake.</title>
        <authorList>
            <person name="Liu J."/>
            <person name="Zhai Y."/>
            <person name="Zhang H."/>
            <person name="Yang H."/>
            <person name="Qu J."/>
            <person name="Li J."/>
        </authorList>
    </citation>
    <scope>NUCLEOTIDE SEQUENCE</scope>
    <source>
        <strain evidence="5">LH 10-3-1</strain>
    </source>
</reference>
<evidence type="ECO:0000313" key="5">
    <source>
        <dbReference type="EMBL" id="WLD57999.1"/>
    </source>
</evidence>
<accession>A0AB38YF36</accession>
<dbReference type="CDD" id="cd01310">
    <property type="entry name" value="TatD_DNAse"/>
    <property type="match status" value="1"/>
</dbReference>
<evidence type="ECO:0000256" key="4">
    <source>
        <dbReference type="PIRSR" id="PIRSR005902-1"/>
    </source>
</evidence>
<dbReference type="PIRSF" id="PIRSF005902">
    <property type="entry name" value="DNase_TatD"/>
    <property type="match status" value="1"/>
</dbReference>
<dbReference type="SUPFAM" id="SSF51556">
    <property type="entry name" value="Metallo-dependent hydrolases"/>
    <property type="match status" value="1"/>
</dbReference>